<dbReference type="PANTHER" id="PTHR11955">
    <property type="entry name" value="FATTY ACID BINDING PROTEIN"/>
    <property type="match status" value="1"/>
</dbReference>
<dbReference type="InterPro" id="IPR000463">
    <property type="entry name" value="Fatty_acid-bd"/>
</dbReference>
<keyword evidence="2" id="KW-0446">Lipid-binding</keyword>
<evidence type="ECO:0000256" key="2">
    <source>
        <dbReference type="ARBA" id="ARBA00023121"/>
    </source>
</evidence>
<dbReference type="InterPro" id="IPR000566">
    <property type="entry name" value="Lipocln_cytosolic_FA-bd_dom"/>
</dbReference>
<comment type="similarity">
    <text evidence="1">Belongs to the calycin superfamily. Fatty-acid binding protein (FABP) family.</text>
</comment>
<dbReference type="InterPro" id="IPR031259">
    <property type="entry name" value="ILBP"/>
</dbReference>
<sequence>MTSAASAIEKLKGTWDYVDGENFDEYLKEMGISWAIRQTAKAVKKEKMIISVNDNGRWILKSESTFKNTVYEFTPGIEFNETRADGEEVKSIITLDNNTGRWIHEATDKQGRKVHIERYVDDKDQQQVELTCGNVKAHRRCLQSAHTRNDGICSYLYVTCSELNACAVDNQICLEPEHECVTHRRCHNAPLCYLMNMATETVCSPISTTTTGGNYGSNLDQLMAPHGMFVDYDDAIYIADGANQRVVKWIPGATTGQVVAGGNGKAGGNEQGPAKNQLIAPQSVVVNDSSTVYVVDYGNDRVTRWSEGSTSGNIILGQPGWGDDTSYISRSTDLVFNRHRNLYVLDNMNVRIPKFTIDKSACSAVSTSIKSYITVT</sequence>
<accession>A0A815JAS2</accession>
<dbReference type="GO" id="GO:0008289">
    <property type="term" value="F:lipid binding"/>
    <property type="evidence" value="ECO:0007669"/>
    <property type="project" value="UniProtKB-KW"/>
</dbReference>
<proteinExistence type="inferred from homology"/>
<dbReference type="AlphaFoldDB" id="A0A815JAS2"/>
<feature type="domain" description="Lipocalin/cytosolic fatty-acid binding" evidence="3">
    <location>
        <begin position="13"/>
        <end position="122"/>
    </location>
</feature>
<dbReference type="InterPro" id="IPR012674">
    <property type="entry name" value="Calycin"/>
</dbReference>
<evidence type="ECO:0000313" key="4">
    <source>
        <dbReference type="EMBL" id="CAF1379823.1"/>
    </source>
</evidence>
<comment type="caution">
    <text evidence="4">The sequence shown here is derived from an EMBL/GenBank/DDBJ whole genome shotgun (WGS) entry which is preliminary data.</text>
</comment>
<dbReference type="SUPFAM" id="SSF63829">
    <property type="entry name" value="Calcium-dependent phosphotriesterase"/>
    <property type="match status" value="1"/>
</dbReference>
<dbReference type="PRINTS" id="PR00178">
    <property type="entry name" value="FATTYACIDBP"/>
</dbReference>
<name>A0A815JAS2_9BILA</name>
<evidence type="ECO:0000256" key="1">
    <source>
        <dbReference type="ARBA" id="ARBA00008390"/>
    </source>
</evidence>
<reference evidence="4" key="1">
    <citation type="submission" date="2021-02" db="EMBL/GenBank/DDBJ databases">
        <authorList>
            <person name="Nowell W R."/>
        </authorList>
    </citation>
    <scope>NUCLEOTIDE SEQUENCE</scope>
</reference>
<dbReference type="SUPFAM" id="SSF50814">
    <property type="entry name" value="Lipocalins"/>
    <property type="match status" value="1"/>
</dbReference>
<gene>
    <name evidence="4" type="ORF">ZHD862_LOCUS32054</name>
</gene>
<evidence type="ECO:0000313" key="5">
    <source>
        <dbReference type="Proteomes" id="UP000663864"/>
    </source>
</evidence>
<dbReference type="EMBL" id="CAJNOT010003366">
    <property type="protein sequence ID" value="CAF1379823.1"/>
    <property type="molecule type" value="Genomic_DNA"/>
</dbReference>
<protein>
    <recommendedName>
        <fullName evidence="3">Lipocalin/cytosolic fatty-acid binding domain-containing protein</fullName>
    </recommendedName>
</protein>
<dbReference type="Gene3D" id="2.120.10.30">
    <property type="entry name" value="TolB, C-terminal domain"/>
    <property type="match status" value="1"/>
</dbReference>
<dbReference type="InterPro" id="IPR011042">
    <property type="entry name" value="6-blade_b-propeller_TolB-like"/>
</dbReference>
<dbReference type="CDD" id="cd00742">
    <property type="entry name" value="FABP"/>
    <property type="match status" value="1"/>
</dbReference>
<dbReference type="Proteomes" id="UP000663864">
    <property type="component" value="Unassembled WGS sequence"/>
</dbReference>
<dbReference type="Gene3D" id="2.40.128.20">
    <property type="match status" value="1"/>
</dbReference>
<organism evidence="4 5">
    <name type="scientific">Rotaria sordida</name>
    <dbReference type="NCBI Taxonomy" id="392033"/>
    <lineage>
        <taxon>Eukaryota</taxon>
        <taxon>Metazoa</taxon>
        <taxon>Spiralia</taxon>
        <taxon>Gnathifera</taxon>
        <taxon>Rotifera</taxon>
        <taxon>Eurotatoria</taxon>
        <taxon>Bdelloidea</taxon>
        <taxon>Philodinida</taxon>
        <taxon>Philodinidae</taxon>
        <taxon>Rotaria</taxon>
    </lineage>
</organism>
<dbReference type="Pfam" id="PF00061">
    <property type="entry name" value="Lipocalin"/>
    <property type="match status" value="1"/>
</dbReference>
<evidence type="ECO:0000259" key="3">
    <source>
        <dbReference type="Pfam" id="PF00061"/>
    </source>
</evidence>